<dbReference type="PANTHER" id="PTHR10569">
    <property type="entry name" value="GLYCOGEN DEBRANCHING ENZYME"/>
    <property type="match status" value="1"/>
</dbReference>
<protein>
    <submittedName>
        <fullName evidence="6">GDE-like protein</fullName>
    </submittedName>
</protein>
<feature type="compositionally biased region" description="Basic and acidic residues" evidence="1">
    <location>
        <begin position="1123"/>
        <end position="1134"/>
    </location>
</feature>
<dbReference type="EMBL" id="CP111024">
    <property type="protein sequence ID" value="WAR23210.1"/>
    <property type="molecule type" value="Genomic_DNA"/>
</dbReference>
<evidence type="ECO:0000313" key="6">
    <source>
        <dbReference type="EMBL" id="WAR23210.1"/>
    </source>
</evidence>
<dbReference type="Pfam" id="PF14699">
    <property type="entry name" value="hGDE_N"/>
    <property type="match status" value="1"/>
</dbReference>
<feature type="domain" description="Glycogen debranching enzyme C-terminal" evidence="2">
    <location>
        <begin position="1147"/>
        <end position="1331"/>
    </location>
</feature>
<evidence type="ECO:0000313" key="7">
    <source>
        <dbReference type="Proteomes" id="UP001164746"/>
    </source>
</evidence>
<dbReference type="InterPro" id="IPR032790">
    <property type="entry name" value="GDE_C"/>
</dbReference>
<dbReference type="InterPro" id="IPR010401">
    <property type="entry name" value="AGL/Gdb1"/>
</dbReference>
<feature type="domain" description="Glycogen debranching enzyme glucanotransferase" evidence="4">
    <location>
        <begin position="125"/>
        <end position="568"/>
    </location>
</feature>
<dbReference type="PANTHER" id="PTHR10569:SF2">
    <property type="entry name" value="GLYCOGEN DEBRANCHING ENZYME"/>
    <property type="match status" value="1"/>
</dbReference>
<evidence type="ECO:0000259" key="2">
    <source>
        <dbReference type="Pfam" id="PF06202"/>
    </source>
</evidence>
<dbReference type="Pfam" id="PF14701">
    <property type="entry name" value="hDGE_amylase"/>
    <property type="match status" value="1"/>
</dbReference>
<dbReference type="InterPro" id="IPR032792">
    <property type="entry name" value="AGL_glucanoTrfase"/>
</dbReference>
<evidence type="ECO:0000259" key="3">
    <source>
        <dbReference type="Pfam" id="PF14699"/>
    </source>
</evidence>
<dbReference type="Pfam" id="PF14702">
    <property type="entry name" value="hGDE_central"/>
    <property type="match status" value="1"/>
</dbReference>
<reference evidence="6" key="1">
    <citation type="submission" date="2022-11" db="EMBL/GenBank/DDBJ databases">
        <title>Centuries of genome instability and evolution in soft-shell clam transmissible cancer (bioRxiv).</title>
        <authorList>
            <person name="Hart S.F.M."/>
            <person name="Yonemitsu M.A."/>
            <person name="Giersch R.M."/>
            <person name="Beal B.F."/>
            <person name="Arriagada G."/>
            <person name="Davis B.W."/>
            <person name="Ostrander E.A."/>
            <person name="Goff S.P."/>
            <person name="Metzger M.J."/>
        </authorList>
    </citation>
    <scope>NUCLEOTIDE SEQUENCE</scope>
    <source>
        <strain evidence="6">MELC-2E11</strain>
        <tissue evidence="6">Siphon/mantle</tissue>
    </source>
</reference>
<keyword evidence="7" id="KW-1185">Reference proteome</keyword>
<evidence type="ECO:0000259" key="4">
    <source>
        <dbReference type="Pfam" id="PF14701"/>
    </source>
</evidence>
<accession>A0ABY7FLZ2</accession>
<feature type="domain" description="Glycogen debranching enzyme central" evidence="5">
    <location>
        <begin position="713"/>
        <end position="982"/>
    </location>
</feature>
<dbReference type="SUPFAM" id="SSF51445">
    <property type="entry name" value="(Trans)glycosidases"/>
    <property type="match status" value="1"/>
</dbReference>
<feature type="domain" description="Eukaryotic glycogen debranching enzyme N-terminal" evidence="3">
    <location>
        <begin position="30"/>
        <end position="119"/>
    </location>
</feature>
<dbReference type="Gene3D" id="3.20.20.80">
    <property type="entry name" value="Glycosidases"/>
    <property type="match status" value="2"/>
</dbReference>
<dbReference type="CDD" id="cd11327">
    <property type="entry name" value="AmyAc_Glg_debranch_2"/>
    <property type="match status" value="1"/>
</dbReference>
<dbReference type="Proteomes" id="UP001164746">
    <property type="component" value="Chromosome 13"/>
</dbReference>
<proteinExistence type="predicted"/>
<gene>
    <name evidence="6" type="ORF">MAR_036879</name>
</gene>
<name>A0ABY7FLZ2_MYAAR</name>
<dbReference type="InterPro" id="IPR029436">
    <property type="entry name" value="AGL_euk_N"/>
</dbReference>
<evidence type="ECO:0000256" key="1">
    <source>
        <dbReference type="SAM" id="MobiDB-lite"/>
    </source>
</evidence>
<dbReference type="InterPro" id="IPR008928">
    <property type="entry name" value="6-hairpin_glycosidase_sf"/>
</dbReference>
<organism evidence="6 7">
    <name type="scientific">Mya arenaria</name>
    <name type="common">Soft-shell clam</name>
    <dbReference type="NCBI Taxonomy" id="6604"/>
    <lineage>
        <taxon>Eukaryota</taxon>
        <taxon>Metazoa</taxon>
        <taxon>Spiralia</taxon>
        <taxon>Lophotrochozoa</taxon>
        <taxon>Mollusca</taxon>
        <taxon>Bivalvia</taxon>
        <taxon>Autobranchia</taxon>
        <taxon>Heteroconchia</taxon>
        <taxon>Euheterodonta</taxon>
        <taxon>Imparidentia</taxon>
        <taxon>Neoheterodontei</taxon>
        <taxon>Myida</taxon>
        <taxon>Myoidea</taxon>
        <taxon>Myidae</taxon>
        <taxon>Mya</taxon>
    </lineage>
</organism>
<evidence type="ECO:0000259" key="5">
    <source>
        <dbReference type="Pfam" id="PF14702"/>
    </source>
</evidence>
<dbReference type="Pfam" id="PF06202">
    <property type="entry name" value="GDE_C"/>
    <property type="match status" value="2"/>
</dbReference>
<dbReference type="InterPro" id="IPR017853">
    <property type="entry name" value="GH"/>
</dbReference>
<dbReference type="InterPro" id="IPR032788">
    <property type="entry name" value="AGL_central"/>
</dbReference>
<feature type="region of interest" description="Disordered" evidence="1">
    <location>
        <begin position="1068"/>
        <end position="1134"/>
    </location>
</feature>
<feature type="domain" description="Glycogen debranching enzyme C-terminal" evidence="2">
    <location>
        <begin position="1338"/>
        <end position="1523"/>
    </location>
</feature>
<sequence>MATCQVRFLTLNKGENLERTLYRLEKGWHLRFVLGPSLHASTVRLFCNHPREQDEPFERTTYYELQWKSSSGSKSDSHDVYSEIPIVLAGSFNYYFTVDNSRSNVNGQGYFLVDPTLSVGTGDEQLTLDCLQCQSVLAKCLGPFHEWEGRLYVAKATGYNLIHLTPIQALGTSNSSYSIKDQLQFNPIFNNHGAGCTFEDVDRLIQKMNREWHVLCMTDLVYNHSADNSPWLEEHPECGFNLENSPHLKTAYLLDRIFANFSREVADGKWKHRGIPPEIATEETVKKIGEVLRTHVLPDQKMHEFYTVSVDDIIKRFKHGIEENRPIPGNPSSVSIIQDPTFQRNACRVDMDAVLKLYNTDSTYSAIIHLSLPRPGATSRSQRIQVCCDMLRRDLETMNSEKTNALLDHLNEAVTNFLANIRWRFLDPKGPKHKIVTKKDPLMHDYFIVPEKFLGSLAIEEGYMYGDSAKFIFACNGWVMHDDPLKNFAEPGSNVYLRRELVGWGDSAKLRYGKKPEDCPYLWQRMKDYTEMTARMFHSVRLDNCHSTPIHVAEYMLDAARKIRPDLYVVAELFTGGEHLDNLFINRLGINSLIREAMSPETSRKLGALIHRYGGQPVGAFVQPRIQPLMPTMAHALFFDQTHDNPSPIKTLSAFTMLPNAALVSMACCATGSNRGYDQMVPHHIHVVTEDRKYPSWADWDFPDRPYINQTFGITRAKTLINNLHFMLGAGGVKTGSASDRRNFSQVYVDQIDEDTVSVTRHNPVTHESIVLVARTAFNEPEDPEKTAHVRPITLEGVVETILFEIQTFHTDAYEYVKDADFINGLPDYYLKLQENIPPSLSKMCTTKVQPDGMATVVNLQTFTPGSVIAFKIALPSKAQKAILEIRRGLGQFGYLMRSYSGRTMFDETFDTSNFRAIVSDLSLADLNIALFRNRSEEEADGKGFGVSTVLSNVRPRNDLGHPLCNNLRDGDWLPAYIAKRLQVHEGTIHLGNWFENLFKHLSQVPRYLIPSYFDAIITGAYVILRSHAYSLMSDFVADGSTFVQALAMGSVMFCGYVKDAELPQLSPNLAPPKPPLKEGSKIATPEKSGKVTAQKKGGENSVQQKGQKKVSEENQACSTQQKEQKKELEEKQTCSVEEKEQKKVFEENQAWFPHFSSSYMRNWGRDTFIALRGLLLLTGRYNEARYVILAYAGAMRHGLIPNLLNKGIGARYNCRDAVWFWLQSIQDYCNMVPEGLAILKDTVARIYPTDDAEPQGPGEHDQPLVEVVQEALQKHAAGIKFRERRAGAAIDEHMTDKGFDMEVGVKWDLGFVYGGNEHNCGTWMDKMGSSNLAGNRNEEQVSFLDWYNLIKKNFEFCFWVNTEPVEGEQAPELIAKRGIYKDTYFATQFWTNTQLRPNFPIAMVVAPDLFNPDHAWTALGMAQKILLGPLGMKTLDPDDWSYEWVWPIGYFLRAKLLFAKKLESSRPGILKETVLFIRTTLTRHYEEVMNSSWRSLPELTNHNGEPNMFGCPAQAWSVSCVLDVLYDLENLDNSVTITPSKSTENLVVAPL</sequence>
<dbReference type="SUPFAM" id="SSF48208">
    <property type="entry name" value="Six-hairpin glycosidases"/>
    <property type="match status" value="1"/>
</dbReference>